<dbReference type="Proteomes" id="UP001054945">
    <property type="component" value="Unassembled WGS sequence"/>
</dbReference>
<gene>
    <name evidence="1" type="ORF">CEXT_745481</name>
</gene>
<dbReference type="EMBL" id="BPLR01016238">
    <property type="protein sequence ID" value="GIY82343.1"/>
    <property type="molecule type" value="Genomic_DNA"/>
</dbReference>
<dbReference type="AlphaFoldDB" id="A0AAV4WJ16"/>
<accession>A0AAV4WJ16</accession>
<keyword evidence="2" id="KW-1185">Reference proteome</keyword>
<name>A0AAV4WJ16_CAEEX</name>
<sequence length="170" mass="19679">MEKEETNISHRRPKTSVLCALQVPAIQYLLRENYSREPWKQCVKVARSRVAKKKGKKKQKKARFSAQGEFQYFELALHGECKQRQRFPSSDSGVFRKEDVEIYASNPQSLISMYFVSHCIIESMLPSIDIGFLRNFTTLYYIYLEVLGPHCVVVLVKLCPTAGIWKIKAN</sequence>
<evidence type="ECO:0000313" key="2">
    <source>
        <dbReference type="Proteomes" id="UP001054945"/>
    </source>
</evidence>
<proteinExistence type="predicted"/>
<reference evidence="1 2" key="1">
    <citation type="submission" date="2021-06" db="EMBL/GenBank/DDBJ databases">
        <title>Caerostris extrusa draft genome.</title>
        <authorList>
            <person name="Kono N."/>
            <person name="Arakawa K."/>
        </authorList>
    </citation>
    <scope>NUCLEOTIDE SEQUENCE [LARGE SCALE GENOMIC DNA]</scope>
</reference>
<organism evidence="1 2">
    <name type="scientific">Caerostris extrusa</name>
    <name type="common">Bark spider</name>
    <name type="synonym">Caerostris bankana</name>
    <dbReference type="NCBI Taxonomy" id="172846"/>
    <lineage>
        <taxon>Eukaryota</taxon>
        <taxon>Metazoa</taxon>
        <taxon>Ecdysozoa</taxon>
        <taxon>Arthropoda</taxon>
        <taxon>Chelicerata</taxon>
        <taxon>Arachnida</taxon>
        <taxon>Araneae</taxon>
        <taxon>Araneomorphae</taxon>
        <taxon>Entelegynae</taxon>
        <taxon>Araneoidea</taxon>
        <taxon>Araneidae</taxon>
        <taxon>Caerostris</taxon>
    </lineage>
</organism>
<evidence type="ECO:0000313" key="1">
    <source>
        <dbReference type="EMBL" id="GIY82343.1"/>
    </source>
</evidence>
<protein>
    <submittedName>
        <fullName evidence="1">Uncharacterized protein</fullName>
    </submittedName>
</protein>
<comment type="caution">
    <text evidence="1">The sequence shown here is derived from an EMBL/GenBank/DDBJ whole genome shotgun (WGS) entry which is preliminary data.</text>
</comment>